<evidence type="ECO:0000256" key="1">
    <source>
        <dbReference type="SAM" id="MobiDB-lite"/>
    </source>
</evidence>
<feature type="region of interest" description="Disordered" evidence="1">
    <location>
        <begin position="419"/>
        <end position="438"/>
    </location>
</feature>
<proteinExistence type="predicted"/>
<sequence length="497" mass="56964">MSEAKKSLILQFSAANVPTHQQISILEFEAGGIENVGCTKKDICNHEAKVRNELRGQDAKLLKEYFLTEQEKDPCFFFKIDVDDDGKLKCCFWADSVSRRAYGCFDDVVVFDTTYNINQYGMIFAPLVGVNNHGQTVLFACAFLSDEKTESFVWLFEPLKDSMPTNNPKMIITDQDPIMTKAIVQSLPNKFHRYCSWHILEKFSTYLNAITYRDLYKDFQQCIWESECPGEFKRKWMTTIEKASPDNNDWLKSIFELRSRWVLVYVNHIFLAGMSSSQRAESSHAFFKKYVSKRNLLMDFILRFNRALAHQRHEDLVIMPQFVRENATHKMYVVESSPKEGVHRVREIAYDKELDFASCTFIDKAIIYEEASVIVNNGLQSLLRKIESIVRNTKSGGISKKGSTAHDYEALKDPSAVRTKGCGQRLKRGKEKATNSAKYRDRRCNGCGKIVQSHDKRNCPLLNNPSSQNEESPQHASEYDSEADSLSSTGLHEKTKG</sequence>
<accession>A0ABM4AGG9</accession>
<evidence type="ECO:0000313" key="3">
    <source>
        <dbReference type="Proteomes" id="UP001652623"/>
    </source>
</evidence>
<evidence type="ECO:0000313" key="4">
    <source>
        <dbReference type="RefSeq" id="XP_060675827.1"/>
    </source>
</evidence>
<feature type="compositionally biased region" description="Polar residues" evidence="1">
    <location>
        <begin position="461"/>
        <end position="475"/>
    </location>
</feature>
<dbReference type="InterPro" id="IPR018289">
    <property type="entry name" value="MULE_transposase_dom"/>
</dbReference>
<dbReference type="PANTHER" id="PTHR47718">
    <property type="entry name" value="OS01G0519700 PROTEIN"/>
    <property type="match status" value="1"/>
</dbReference>
<reference evidence="4" key="1">
    <citation type="submission" date="2025-08" db="UniProtKB">
        <authorList>
            <consortium name="RefSeq"/>
        </authorList>
    </citation>
    <scope>IDENTIFICATION</scope>
    <source>
        <tissue evidence="4">Seedling</tissue>
    </source>
</reference>
<evidence type="ECO:0000259" key="2">
    <source>
        <dbReference type="Pfam" id="PF10551"/>
    </source>
</evidence>
<name>A0ABM4AGG9_ZIZJJ</name>
<protein>
    <submittedName>
        <fullName evidence="4">Protein FAR-RED IMPAIRED RESPONSE 1-like</fullName>
    </submittedName>
</protein>
<organism evidence="3 4">
    <name type="scientific">Ziziphus jujuba</name>
    <name type="common">Chinese jujube</name>
    <name type="synonym">Ziziphus sativa</name>
    <dbReference type="NCBI Taxonomy" id="326968"/>
    <lineage>
        <taxon>Eukaryota</taxon>
        <taxon>Viridiplantae</taxon>
        <taxon>Streptophyta</taxon>
        <taxon>Embryophyta</taxon>
        <taxon>Tracheophyta</taxon>
        <taxon>Spermatophyta</taxon>
        <taxon>Magnoliopsida</taxon>
        <taxon>eudicotyledons</taxon>
        <taxon>Gunneridae</taxon>
        <taxon>Pentapetalae</taxon>
        <taxon>rosids</taxon>
        <taxon>fabids</taxon>
        <taxon>Rosales</taxon>
        <taxon>Rhamnaceae</taxon>
        <taxon>Paliureae</taxon>
        <taxon>Ziziphus</taxon>
    </lineage>
</organism>
<feature type="region of interest" description="Disordered" evidence="1">
    <location>
        <begin position="455"/>
        <end position="497"/>
    </location>
</feature>
<keyword evidence="3" id="KW-1185">Reference proteome</keyword>
<dbReference type="GeneID" id="107413747"/>
<dbReference type="Pfam" id="PF10551">
    <property type="entry name" value="MULE"/>
    <property type="match status" value="1"/>
</dbReference>
<dbReference type="RefSeq" id="XP_060675827.1">
    <property type="nucleotide sequence ID" value="XM_060819844.1"/>
</dbReference>
<dbReference type="Proteomes" id="UP001652623">
    <property type="component" value="Chromosome 8"/>
</dbReference>
<feature type="domain" description="MULE transposase" evidence="2">
    <location>
        <begin position="108"/>
        <end position="201"/>
    </location>
</feature>
<gene>
    <name evidence="4" type="primary">LOC107413747</name>
</gene>